<evidence type="ECO:0000313" key="1">
    <source>
        <dbReference type="EMBL" id="SJL10560.1"/>
    </source>
</evidence>
<dbReference type="InterPro" id="IPR029063">
    <property type="entry name" value="SAM-dependent_MTases_sf"/>
</dbReference>
<dbReference type="AlphaFoldDB" id="A0A284RP75"/>
<dbReference type="STRING" id="47428.A0A284RP75"/>
<name>A0A284RP75_ARMOS</name>
<protein>
    <submittedName>
        <fullName evidence="1">Uncharacterized protein</fullName>
    </submittedName>
</protein>
<gene>
    <name evidence="1" type="ORF">ARMOST_13947</name>
</gene>
<accession>A0A284RP75</accession>
<dbReference type="EMBL" id="FUEG01000012">
    <property type="protein sequence ID" value="SJL10560.1"/>
    <property type="molecule type" value="Genomic_DNA"/>
</dbReference>
<dbReference type="OrthoDB" id="2410195at2759"/>
<dbReference type="Proteomes" id="UP000219338">
    <property type="component" value="Unassembled WGS sequence"/>
</dbReference>
<evidence type="ECO:0000313" key="2">
    <source>
        <dbReference type="Proteomes" id="UP000219338"/>
    </source>
</evidence>
<sequence length="142" mass="15630">MFLPTSLATAASESTTVQVVGRTQHNAAASLTPQSPPPSLPPYLSLNRWNFLLALQTVFLLPAKVLLKQVDAKGIVFYINYTSQKIRAKMILGVGVHLLGVYNARERSLLEWDSIIRNAGLQITSVCPLRAKLSVIECDVKR</sequence>
<keyword evidence="2" id="KW-1185">Reference proteome</keyword>
<reference evidence="2" key="1">
    <citation type="journal article" date="2017" name="Nat. Ecol. Evol.">
        <title>Genome expansion and lineage-specific genetic innovations in the forest pathogenic fungi Armillaria.</title>
        <authorList>
            <person name="Sipos G."/>
            <person name="Prasanna A.N."/>
            <person name="Walter M.C."/>
            <person name="O'Connor E."/>
            <person name="Balint B."/>
            <person name="Krizsan K."/>
            <person name="Kiss B."/>
            <person name="Hess J."/>
            <person name="Varga T."/>
            <person name="Slot J."/>
            <person name="Riley R."/>
            <person name="Boka B."/>
            <person name="Rigling D."/>
            <person name="Barry K."/>
            <person name="Lee J."/>
            <person name="Mihaltcheva S."/>
            <person name="LaButti K."/>
            <person name="Lipzen A."/>
            <person name="Waldron R."/>
            <person name="Moloney N.M."/>
            <person name="Sperisen C."/>
            <person name="Kredics L."/>
            <person name="Vagvoelgyi C."/>
            <person name="Patrignani A."/>
            <person name="Fitzpatrick D."/>
            <person name="Nagy I."/>
            <person name="Doyle S."/>
            <person name="Anderson J.B."/>
            <person name="Grigoriev I.V."/>
            <person name="Gueldener U."/>
            <person name="Muensterkoetter M."/>
            <person name="Nagy L.G."/>
        </authorList>
    </citation>
    <scope>NUCLEOTIDE SEQUENCE [LARGE SCALE GENOMIC DNA]</scope>
    <source>
        <strain evidence="2">C18/9</strain>
    </source>
</reference>
<dbReference type="Gene3D" id="3.40.50.150">
    <property type="entry name" value="Vaccinia Virus protein VP39"/>
    <property type="match status" value="1"/>
</dbReference>
<proteinExistence type="predicted"/>
<organism evidence="1 2">
    <name type="scientific">Armillaria ostoyae</name>
    <name type="common">Armillaria root rot fungus</name>
    <dbReference type="NCBI Taxonomy" id="47428"/>
    <lineage>
        <taxon>Eukaryota</taxon>
        <taxon>Fungi</taxon>
        <taxon>Dikarya</taxon>
        <taxon>Basidiomycota</taxon>
        <taxon>Agaricomycotina</taxon>
        <taxon>Agaricomycetes</taxon>
        <taxon>Agaricomycetidae</taxon>
        <taxon>Agaricales</taxon>
        <taxon>Marasmiineae</taxon>
        <taxon>Physalacriaceae</taxon>
        <taxon>Armillaria</taxon>
    </lineage>
</organism>